<evidence type="ECO:0000313" key="2">
    <source>
        <dbReference type="Proteomes" id="UP001167871"/>
    </source>
</evidence>
<dbReference type="EMBL" id="JAUEII010000059">
    <property type="protein sequence ID" value="MDN0050975.1"/>
    <property type="molecule type" value="Genomic_DNA"/>
</dbReference>
<proteinExistence type="predicted"/>
<sequence length="337" mass="39696">MIDNVKIKLSRFNKDLAGNPNLEFHGKSYSSEVYRLYNHEGKEKGIYLLLKYNPQKQVLKIENSIRKWFLGGFSLLDLTKKTANKAFEKIAKILGITEEEFCKATFTQCEIGLNIRTRIPVENIVPMVVRYSTFKRYQFDYGTVGFNGEDLSLIMYDKCDELLEHNKKYDKSAKRKAFNALSKRNYNFFRIEFNMFDKQSFINKDLSHIKTIGDILENYLELYSFWTKEISRIVLLNKLVLSKEMTPKQYIIARVLEIDGFTSFERNCLKRAKPNISSRIINEAIEVIHSFSNPIRYNTNKFKLDILKNLKRINNKEKELDIKRLSGNLFYSEDNIN</sequence>
<evidence type="ECO:0000313" key="1">
    <source>
        <dbReference type="EMBL" id="MDN0050975.1"/>
    </source>
</evidence>
<gene>
    <name evidence="1" type="ORF">QVO10_16645</name>
</gene>
<dbReference type="Proteomes" id="UP001167871">
    <property type="component" value="Unassembled WGS sequence"/>
</dbReference>
<reference evidence="1" key="1">
    <citation type="submission" date="2023-06" db="EMBL/GenBank/DDBJ databases">
        <authorList>
            <person name="Zeman M."/>
            <person name="Kubasova T."/>
            <person name="Jahodarova E."/>
            <person name="Nykrynova M."/>
            <person name="Rychlik I."/>
        </authorList>
    </citation>
    <scope>NUCLEOTIDE SEQUENCE</scope>
    <source>
        <strain evidence="1">84_SSukc20</strain>
    </source>
</reference>
<accession>A0ABT7XA63</accession>
<protein>
    <recommendedName>
        <fullName evidence="3">Replication initiation protein</fullName>
    </recommendedName>
</protein>
<comment type="caution">
    <text evidence="1">The sequence shown here is derived from an EMBL/GenBank/DDBJ whole genome shotgun (WGS) entry which is preliminary data.</text>
</comment>
<dbReference type="RefSeq" id="WP_298456245.1">
    <property type="nucleotide sequence ID" value="NZ_JAUEII010000059.1"/>
</dbReference>
<name>A0ABT7XA63_9BACE</name>
<evidence type="ECO:0008006" key="3">
    <source>
        <dbReference type="Google" id="ProtNLM"/>
    </source>
</evidence>
<organism evidence="1 2">
    <name type="scientific">Bacteroides gallinaceum</name>
    <dbReference type="NCBI Taxonomy" id="1462571"/>
    <lineage>
        <taxon>Bacteria</taxon>
        <taxon>Pseudomonadati</taxon>
        <taxon>Bacteroidota</taxon>
        <taxon>Bacteroidia</taxon>
        <taxon>Bacteroidales</taxon>
        <taxon>Bacteroidaceae</taxon>
        <taxon>Bacteroides</taxon>
    </lineage>
</organism>
<keyword evidence="2" id="KW-1185">Reference proteome</keyword>
<reference evidence="1" key="2">
    <citation type="submission" date="2024-05" db="EMBL/GenBank/DDBJ databases">
        <title>Identification and characterization of horizontal gene transfer across gut microbiota members of farm animals based on homology search.</title>
        <authorList>
            <person name="Schwarzerova J."/>
            <person name="Nykrynova M."/>
            <person name="Jureckova K."/>
            <person name="Cejkova D."/>
            <person name="Rychlik I."/>
        </authorList>
    </citation>
    <scope>NUCLEOTIDE SEQUENCE</scope>
    <source>
        <strain evidence="1">84_SSukc20</strain>
    </source>
</reference>